<proteinExistence type="predicted"/>
<keyword evidence="3" id="KW-1185">Reference proteome</keyword>
<accession>A0A1L7XW87</accession>
<feature type="compositionally biased region" description="Basic and acidic residues" evidence="1">
    <location>
        <begin position="255"/>
        <end position="270"/>
    </location>
</feature>
<dbReference type="Proteomes" id="UP000184330">
    <property type="component" value="Unassembled WGS sequence"/>
</dbReference>
<name>A0A1L7XW87_9HELO</name>
<dbReference type="OrthoDB" id="10538689at2759"/>
<evidence type="ECO:0000313" key="3">
    <source>
        <dbReference type="Proteomes" id="UP000184330"/>
    </source>
</evidence>
<feature type="compositionally biased region" description="Polar residues" evidence="1">
    <location>
        <begin position="214"/>
        <end position="224"/>
    </location>
</feature>
<sequence length="363" mass="41330">MSLEEILGRWTWALRLQSMVDLGSYFSESTLENQRILVVRNSWNLQLNLRKVDHLRMMPNRAQQPTTKTEDVPKFVFEPLALKEDSKVETPDMYKMLRFNENIGNTSGYNGRMIKAWRLLTKHKAEEFIISGTDTETLNTMYAEIHNYIAIPFLLLCQRVHVLVGPPGKHIFAEDGKPHDLTAKLYAIKKTVMDKLADNQKIQIRTISRKGPSCASNSRATKSGRQGKDAWNTKQARGHGPNNPSHNLASIKSRRPGDIPKQRKRGDTKTRTIRIPGNNSTGSGPKQREAQKLISYYTSGISWPSPDDNKKTVSRKVRFDVPNQDRAQRDSVKRVPRELRIRLVGAKADPNYRSLPLGDVTHP</sequence>
<gene>
    <name evidence="2" type="ORF">PAC_19167</name>
</gene>
<feature type="region of interest" description="Disordered" evidence="1">
    <location>
        <begin position="207"/>
        <end position="288"/>
    </location>
</feature>
<organism evidence="2 3">
    <name type="scientific">Phialocephala subalpina</name>
    <dbReference type="NCBI Taxonomy" id="576137"/>
    <lineage>
        <taxon>Eukaryota</taxon>
        <taxon>Fungi</taxon>
        <taxon>Dikarya</taxon>
        <taxon>Ascomycota</taxon>
        <taxon>Pezizomycotina</taxon>
        <taxon>Leotiomycetes</taxon>
        <taxon>Helotiales</taxon>
        <taxon>Mollisiaceae</taxon>
        <taxon>Phialocephala</taxon>
        <taxon>Phialocephala fortinii species complex</taxon>
    </lineage>
</organism>
<evidence type="ECO:0000313" key="2">
    <source>
        <dbReference type="EMBL" id="CZR69267.1"/>
    </source>
</evidence>
<reference evidence="2 3" key="1">
    <citation type="submission" date="2016-03" db="EMBL/GenBank/DDBJ databases">
        <authorList>
            <person name="Ploux O."/>
        </authorList>
    </citation>
    <scope>NUCLEOTIDE SEQUENCE [LARGE SCALE GENOMIC DNA]</scope>
    <source>
        <strain evidence="2 3">UAMH 11012</strain>
    </source>
</reference>
<protein>
    <submittedName>
        <fullName evidence="2">Uncharacterized protein</fullName>
    </submittedName>
</protein>
<dbReference type="EMBL" id="FJOG01000068">
    <property type="protein sequence ID" value="CZR69267.1"/>
    <property type="molecule type" value="Genomic_DNA"/>
</dbReference>
<dbReference type="AlphaFoldDB" id="A0A1L7XW87"/>
<evidence type="ECO:0000256" key="1">
    <source>
        <dbReference type="SAM" id="MobiDB-lite"/>
    </source>
</evidence>